<dbReference type="GO" id="GO:0001664">
    <property type="term" value="F:G protein-coupled receptor binding"/>
    <property type="evidence" value="ECO:0007669"/>
    <property type="project" value="TreeGrafter"/>
</dbReference>
<evidence type="ECO:0000313" key="11">
    <source>
        <dbReference type="Proteomes" id="UP000320475"/>
    </source>
</evidence>
<dbReference type="EMBL" id="QEAM01000009">
    <property type="protein sequence ID" value="TPX51036.1"/>
    <property type="molecule type" value="Genomic_DNA"/>
</dbReference>
<dbReference type="PRINTS" id="PR00318">
    <property type="entry name" value="GPROTEINA"/>
</dbReference>
<feature type="binding site" evidence="6">
    <location>
        <position position="326"/>
    </location>
    <ligand>
        <name>GTP</name>
        <dbReference type="ChEBI" id="CHEBI:37565"/>
    </ligand>
</feature>
<dbReference type="Proteomes" id="UP000317494">
    <property type="component" value="Unassembled WGS sequence"/>
</dbReference>
<dbReference type="GO" id="GO:0031683">
    <property type="term" value="F:G-protein beta/gamma-subunit complex binding"/>
    <property type="evidence" value="ECO:0007669"/>
    <property type="project" value="InterPro"/>
</dbReference>
<evidence type="ECO:0000256" key="2">
    <source>
        <dbReference type="ARBA" id="ARBA00022741"/>
    </source>
</evidence>
<evidence type="ECO:0000313" key="8">
    <source>
        <dbReference type="EMBL" id="TPX51036.1"/>
    </source>
</evidence>
<keyword evidence="4 6" id="KW-0342">GTP-binding</keyword>
<dbReference type="FunFam" id="3.40.50.300:FF:000692">
    <property type="entry name" value="Guanine nucleotide-binding protein subunit alpha"/>
    <property type="match status" value="1"/>
</dbReference>
<keyword evidence="1 7" id="KW-0479">Metal-binding</keyword>
<feature type="binding site" evidence="6">
    <location>
        <begin position="174"/>
        <end position="180"/>
    </location>
    <ligand>
        <name>GTP</name>
        <dbReference type="ChEBI" id="CHEBI:37565"/>
    </ligand>
</feature>
<dbReference type="VEuPathDB" id="FungiDB:SeMB42_g01420"/>
<feature type="binding site" evidence="6">
    <location>
        <begin position="268"/>
        <end position="271"/>
    </location>
    <ligand>
        <name>GTP</name>
        <dbReference type="ChEBI" id="CHEBI:37565"/>
    </ligand>
</feature>
<reference evidence="10 11" key="1">
    <citation type="journal article" date="2019" name="Sci. Rep.">
        <title>Comparative genomics of chytrid fungi reveal insights into the obligate biotrophic and pathogenic lifestyle of Synchytrium endobioticum.</title>
        <authorList>
            <person name="van de Vossenberg B.T.L.H."/>
            <person name="Warris S."/>
            <person name="Nguyen H.D.T."/>
            <person name="van Gent-Pelzer M.P.E."/>
            <person name="Joly D.L."/>
            <person name="van de Geest H.C."/>
            <person name="Bonants P.J.M."/>
            <person name="Smith D.S."/>
            <person name="Levesque C.A."/>
            <person name="van der Lee T.A.J."/>
        </authorList>
    </citation>
    <scope>NUCLEOTIDE SEQUENCE [LARGE SCALE GENOMIC DNA]</scope>
    <source>
        <strain evidence="8 11">LEV6574</strain>
        <strain evidence="9 10">MB42</strain>
    </source>
</reference>
<dbReference type="SUPFAM" id="SSF47895">
    <property type="entry name" value="Transducin (alpha subunit), insertion domain"/>
    <property type="match status" value="1"/>
</dbReference>
<dbReference type="Gene3D" id="1.10.400.10">
    <property type="entry name" value="GI Alpha 1, domain 2-like"/>
    <property type="match status" value="1"/>
</dbReference>
<dbReference type="Gene3D" id="3.40.50.300">
    <property type="entry name" value="P-loop containing nucleotide triphosphate hydrolases"/>
    <property type="match status" value="1"/>
</dbReference>
<feature type="binding site" evidence="6">
    <location>
        <begin position="149"/>
        <end position="150"/>
    </location>
    <ligand>
        <name>GTP</name>
        <dbReference type="ChEBI" id="CHEBI:37565"/>
    </ligand>
</feature>
<organism evidence="8 11">
    <name type="scientific">Synchytrium endobioticum</name>
    <dbReference type="NCBI Taxonomy" id="286115"/>
    <lineage>
        <taxon>Eukaryota</taxon>
        <taxon>Fungi</taxon>
        <taxon>Fungi incertae sedis</taxon>
        <taxon>Chytridiomycota</taxon>
        <taxon>Chytridiomycota incertae sedis</taxon>
        <taxon>Chytridiomycetes</taxon>
        <taxon>Synchytriales</taxon>
        <taxon>Synchytriaceae</taxon>
        <taxon>Synchytrium</taxon>
    </lineage>
</organism>
<name>A0A507DHL9_9FUNG</name>
<dbReference type="GO" id="GO:0005525">
    <property type="term" value="F:GTP binding"/>
    <property type="evidence" value="ECO:0007669"/>
    <property type="project" value="UniProtKB-KW"/>
</dbReference>
<proteinExistence type="predicted"/>
<feature type="binding site" evidence="7">
    <location>
        <position position="180"/>
    </location>
    <ligand>
        <name>Mg(2+)</name>
        <dbReference type="ChEBI" id="CHEBI:18420"/>
    </ligand>
</feature>
<evidence type="ECO:0000256" key="7">
    <source>
        <dbReference type="PIRSR" id="PIRSR601019-2"/>
    </source>
</evidence>
<evidence type="ECO:0000313" key="9">
    <source>
        <dbReference type="EMBL" id="TPX52433.1"/>
    </source>
</evidence>
<comment type="caution">
    <text evidence="8">The sequence shown here is derived from an EMBL/GenBank/DDBJ whole genome shotgun (WGS) entry which is preliminary data.</text>
</comment>
<protein>
    <submittedName>
        <fullName evidence="8">Uncharacterized protein</fullName>
    </submittedName>
</protein>
<evidence type="ECO:0000256" key="6">
    <source>
        <dbReference type="PIRSR" id="PIRSR601019-1"/>
    </source>
</evidence>
<dbReference type="GO" id="GO:0005834">
    <property type="term" value="C:heterotrimeric G-protein complex"/>
    <property type="evidence" value="ECO:0007669"/>
    <property type="project" value="TreeGrafter"/>
</dbReference>
<dbReference type="STRING" id="286115.A0A507DHL9"/>
<dbReference type="SMART" id="SM00275">
    <property type="entry name" value="G_alpha"/>
    <property type="match status" value="1"/>
</dbReference>
<dbReference type="PROSITE" id="PS51882">
    <property type="entry name" value="G_ALPHA"/>
    <property type="match status" value="1"/>
</dbReference>
<evidence type="ECO:0000256" key="3">
    <source>
        <dbReference type="ARBA" id="ARBA00022842"/>
    </source>
</evidence>
<dbReference type="Pfam" id="PF00503">
    <property type="entry name" value="G-alpha"/>
    <property type="match status" value="1"/>
</dbReference>
<sequence length="354" mass="40236">MGCACSTPSRERHGNEKDIDAMIREEKKVHKQEAIVLLLGAGAAGKSTVLKQMRLLHTRNGKPTFATAERKHAKELIHGSILRNMRSICDAMVKLNIPYGSPKGPELADLLVQQGEDPTATAVQIVQTLWTDPGIQECYVRRSEYQLDDSASFFFNSLARISASRYLPTDEDILLCRVKTTGVQEVVLEEDDLIIKVVDVGGQRSERRKWITCFEQATAVLFVAAVSEYDQRLEEQESRNRLLEAMTLFDQVINSRWFLTSHVILFLNKVDILEAKYKEGGDESVRRYWPDYQGTSFEDVLKYFQAKFLEVNQSQRKTVYTHFTCAVDRSSSAVVIESVKLNLMNQIFIKMGLV</sequence>
<dbReference type="CDD" id="cd00066">
    <property type="entry name" value="G-alpha"/>
    <property type="match status" value="1"/>
</dbReference>
<dbReference type="GO" id="GO:0005737">
    <property type="term" value="C:cytoplasm"/>
    <property type="evidence" value="ECO:0007669"/>
    <property type="project" value="TreeGrafter"/>
</dbReference>
<dbReference type="GO" id="GO:0003924">
    <property type="term" value="F:GTPase activity"/>
    <property type="evidence" value="ECO:0007669"/>
    <property type="project" value="InterPro"/>
</dbReference>
<dbReference type="InterPro" id="IPR027417">
    <property type="entry name" value="P-loop_NTPase"/>
</dbReference>
<feature type="binding site" evidence="7">
    <location>
        <position position="47"/>
    </location>
    <ligand>
        <name>Mg(2+)</name>
        <dbReference type="ChEBI" id="CHEBI:18420"/>
    </ligand>
</feature>
<dbReference type="PANTHER" id="PTHR10218:SF360">
    <property type="entry name" value="GUANINE NUCLEOTIDE-BINDING PROTEIN SUBUNIT ALPHA HOMOLOG"/>
    <property type="match status" value="1"/>
</dbReference>
<dbReference type="SUPFAM" id="SSF52540">
    <property type="entry name" value="P-loop containing nucleoside triphosphate hydrolases"/>
    <property type="match status" value="1"/>
</dbReference>
<dbReference type="OrthoDB" id="5817230at2759"/>
<keyword evidence="10" id="KW-1185">Reference proteome</keyword>
<feature type="binding site" evidence="6">
    <location>
        <begin position="199"/>
        <end position="203"/>
    </location>
    <ligand>
        <name>GTP</name>
        <dbReference type="ChEBI" id="CHEBI:37565"/>
    </ligand>
</feature>
<dbReference type="PANTHER" id="PTHR10218">
    <property type="entry name" value="GTP-BINDING PROTEIN ALPHA SUBUNIT"/>
    <property type="match status" value="1"/>
</dbReference>
<dbReference type="Proteomes" id="UP000320475">
    <property type="component" value="Unassembled WGS sequence"/>
</dbReference>
<dbReference type="GO" id="GO:0007188">
    <property type="term" value="P:adenylate cyclase-modulating G protein-coupled receptor signaling pathway"/>
    <property type="evidence" value="ECO:0007669"/>
    <property type="project" value="TreeGrafter"/>
</dbReference>
<keyword evidence="5" id="KW-0807">Transducer</keyword>
<evidence type="ECO:0000256" key="4">
    <source>
        <dbReference type="ARBA" id="ARBA00023134"/>
    </source>
</evidence>
<evidence type="ECO:0000313" key="10">
    <source>
        <dbReference type="Proteomes" id="UP000317494"/>
    </source>
</evidence>
<evidence type="ECO:0000256" key="1">
    <source>
        <dbReference type="ARBA" id="ARBA00022723"/>
    </source>
</evidence>
<accession>A0A507DHL9</accession>
<dbReference type="InterPro" id="IPR011025">
    <property type="entry name" value="GproteinA_insert"/>
</dbReference>
<gene>
    <name evidence="8" type="ORF">SeLEV6574_g00539</name>
    <name evidence="9" type="ORF">SeMB42_g01420</name>
</gene>
<keyword evidence="2 6" id="KW-0547">Nucleotide-binding</keyword>
<dbReference type="AlphaFoldDB" id="A0A507DHL9"/>
<dbReference type="GO" id="GO:0046872">
    <property type="term" value="F:metal ion binding"/>
    <property type="evidence" value="ECO:0007669"/>
    <property type="project" value="UniProtKB-KW"/>
</dbReference>
<keyword evidence="3 7" id="KW-0460">Magnesium</keyword>
<dbReference type="FunFam" id="1.10.400.10:FF:000002">
    <property type="entry name" value="guanine nucleotide-binding protein G(Q) subunit alpha"/>
    <property type="match status" value="1"/>
</dbReference>
<dbReference type="InterPro" id="IPR001019">
    <property type="entry name" value="Gprotein_alpha_su"/>
</dbReference>
<dbReference type="EMBL" id="QEAN01000036">
    <property type="protein sequence ID" value="TPX52433.1"/>
    <property type="molecule type" value="Genomic_DNA"/>
</dbReference>
<evidence type="ECO:0000256" key="5">
    <source>
        <dbReference type="ARBA" id="ARBA00023224"/>
    </source>
</evidence>